<evidence type="ECO:0000313" key="3">
    <source>
        <dbReference type="Proteomes" id="UP000231586"/>
    </source>
</evidence>
<evidence type="ECO:0000256" key="1">
    <source>
        <dbReference type="SAM" id="MobiDB-lite"/>
    </source>
</evidence>
<evidence type="ECO:0000313" key="2">
    <source>
        <dbReference type="EMBL" id="PJI90924.1"/>
    </source>
</evidence>
<accession>A0A2M8WJ12</accession>
<dbReference type="AlphaFoldDB" id="A0A2M8WJ12"/>
<reference evidence="2 3" key="1">
    <citation type="submission" date="2017-11" db="EMBL/GenBank/DDBJ databases">
        <title>Genomic Encyclopedia of Archaeal and Bacterial Type Strains, Phase II (KMG-II): From Individual Species to Whole Genera.</title>
        <authorList>
            <person name="Goeker M."/>
        </authorList>
    </citation>
    <scope>NUCLEOTIDE SEQUENCE [LARGE SCALE GENOMIC DNA]</scope>
    <source>
        <strain evidence="2 3">DSM 22413</strain>
    </source>
</reference>
<dbReference type="EMBL" id="PGTZ01000009">
    <property type="protein sequence ID" value="PJI90924.1"/>
    <property type="molecule type" value="Genomic_DNA"/>
</dbReference>
<evidence type="ECO:0008006" key="4">
    <source>
        <dbReference type="Google" id="ProtNLM"/>
    </source>
</evidence>
<protein>
    <recommendedName>
        <fullName evidence="4">Type III secretion system (T3SS) SseB-like protein</fullName>
    </recommendedName>
</protein>
<organism evidence="2 3">
    <name type="scientific">Luteimicrobium subarcticum</name>
    <dbReference type="NCBI Taxonomy" id="620910"/>
    <lineage>
        <taxon>Bacteria</taxon>
        <taxon>Bacillati</taxon>
        <taxon>Actinomycetota</taxon>
        <taxon>Actinomycetes</taxon>
        <taxon>Micrococcales</taxon>
        <taxon>Luteimicrobium</taxon>
    </lineage>
</organism>
<comment type="caution">
    <text evidence="2">The sequence shown here is derived from an EMBL/GenBank/DDBJ whole genome shotgun (WGS) entry which is preliminary data.</text>
</comment>
<dbReference type="Proteomes" id="UP000231586">
    <property type="component" value="Unassembled WGS sequence"/>
</dbReference>
<proteinExistence type="predicted"/>
<sequence length="394" mass="41071">MGPSTTGPAAPHGVGPSPEGPLGDALLAGDRAAALSALRDGPVVVPHLTRDDGTPQVLVFPAATPLREARADATGTDAPADEEASLFDLCVFSSAATLEAFLGDDPGREFSLRRRDSLAPFLRRHGAALSQVVVDPGSPGAMAFTVADVLAALETAPAEDDPTGLFDATGAGISPEGREALASVDEPGGSRGVGLELNLPDHWALLDLEDAASRDDEIRAVVKRQTAHLGDRGASLRRDLRAHLTDAAERAAGAGGQVMAYLALPGENAAVALQVTLYWHDLGPVTTVSHLRRIQERLAATDPGDDLTRTETLSGPFVRHVRRRAGAAEVGGAGTTLLLVDYWAEAPGGQAVARLAFSTPHVEMRDRMLGLTDKVLFATEWILASPEVLADVTA</sequence>
<keyword evidence="3" id="KW-1185">Reference proteome</keyword>
<name>A0A2M8WJ12_9MICO</name>
<feature type="region of interest" description="Disordered" evidence="1">
    <location>
        <begin position="1"/>
        <end position="24"/>
    </location>
</feature>
<gene>
    <name evidence="2" type="ORF">CLV34_2180</name>
</gene>